<accession>A0A7S1BZT5</accession>
<evidence type="ECO:0000256" key="3">
    <source>
        <dbReference type="ARBA" id="ARBA00023002"/>
    </source>
</evidence>
<keyword evidence="5" id="KW-1133">Transmembrane helix</keyword>
<dbReference type="PRINTS" id="PR00081">
    <property type="entry name" value="GDHRDH"/>
</dbReference>
<dbReference type="PRINTS" id="PR00080">
    <property type="entry name" value="SDRFAMILY"/>
</dbReference>
<dbReference type="InterPro" id="IPR002347">
    <property type="entry name" value="SDR_fam"/>
</dbReference>
<dbReference type="Gene3D" id="3.40.50.720">
    <property type="entry name" value="NAD(P)-binding Rossmann-like Domain"/>
    <property type="match status" value="1"/>
</dbReference>
<comment type="similarity">
    <text evidence="1 4">Belongs to the short-chain dehydrogenases/reductases (SDR) family.</text>
</comment>
<evidence type="ECO:0008006" key="7">
    <source>
        <dbReference type="Google" id="ProtNLM"/>
    </source>
</evidence>
<dbReference type="PANTHER" id="PTHR43899:SF13">
    <property type="entry name" value="RH59310P"/>
    <property type="match status" value="1"/>
</dbReference>
<dbReference type="InterPro" id="IPR051019">
    <property type="entry name" value="VLCFA-Steroid_DH"/>
</dbReference>
<gene>
    <name evidence="6" type="ORF">CHYS00102_LOCUS30456</name>
</gene>
<dbReference type="GO" id="GO:0016491">
    <property type="term" value="F:oxidoreductase activity"/>
    <property type="evidence" value="ECO:0007669"/>
    <property type="project" value="UniProtKB-KW"/>
</dbReference>
<dbReference type="FunFam" id="3.40.50.720:FF:000137">
    <property type="entry name" value="Hydroxysteroid (17-beta) dehydrogenase 3"/>
    <property type="match status" value="1"/>
</dbReference>
<keyword evidence="5" id="KW-0472">Membrane</keyword>
<evidence type="ECO:0000256" key="5">
    <source>
        <dbReference type="SAM" id="Phobius"/>
    </source>
</evidence>
<organism evidence="6">
    <name type="scientific">Corethron hystrix</name>
    <dbReference type="NCBI Taxonomy" id="216773"/>
    <lineage>
        <taxon>Eukaryota</taxon>
        <taxon>Sar</taxon>
        <taxon>Stramenopiles</taxon>
        <taxon>Ochrophyta</taxon>
        <taxon>Bacillariophyta</taxon>
        <taxon>Coscinodiscophyceae</taxon>
        <taxon>Corethrophycidae</taxon>
        <taxon>Corethrales</taxon>
        <taxon>Corethraceae</taxon>
        <taxon>Corethron</taxon>
    </lineage>
</organism>
<evidence type="ECO:0000256" key="1">
    <source>
        <dbReference type="ARBA" id="ARBA00006484"/>
    </source>
</evidence>
<sequence length="318" mass="35294">MLSLQGLEDEMGKPLIAFGAIILVRFILKVISSIYKLFLRPSKNLVKLGKWAVITGATDGIGKAYAKAFAKKGISVVLISRTEEKLKAVAKELEESYGVETKIVICDYSNFDKTARDKVRGELADLDIGILVNNVGVSYSFPKYFHELKEEDVAALMEMNINSTTWMTKMVIGGMNDRKRGAIVNIASASGMYTMPLLAEYSAAKGYVEKFSRGLNAEYSKKGVTVQCQIPFYVATKLAKLRKSFTVPTPDAYVKMAIRWVGQSDPVASPFWFHAFQGWVMESLPQSVVDSVVMSMHASIRKRGLKKEAKKEAEKKTS</sequence>
<dbReference type="PIRSF" id="PIRSF000126">
    <property type="entry name" value="11-beta-HSD1"/>
    <property type="match status" value="1"/>
</dbReference>
<proteinExistence type="inferred from homology"/>
<reference evidence="6" key="1">
    <citation type="submission" date="2021-01" db="EMBL/GenBank/DDBJ databases">
        <authorList>
            <person name="Corre E."/>
            <person name="Pelletier E."/>
            <person name="Niang G."/>
            <person name="Scheremetjew M."/>
            <person name="Finn R."/>
            <person name="Kale V."/>
            <person name="Holt S."/>
            <person name="Cochrane G."/>
            <person name="Meng A."/>
            <person name="Brown T."/>
            <person name="Cohen L."/>
        </authorList>
    </citation>
    <scope>NUCLEOTIDE SEQUENCE</scope>
    <source>
        <strain evidence="6">308</strain>
    </source>
</reference>
<evidence type="ECO:0000313" key="6">
    <source>
        <dbReference type="EMBL" id="CAD8903237.1"/>
    </source>
</evidence>
<evidence type="ECO:0000256" key="2">
    <source>
        <dbReference type="ARBA" id="ARBA00022857"/>
    </source>
</evidence>
<evidence type="ECO:0000256" key="4">
    <source>
        <dbReference type="RuleBase" id="RU000363"/>
    </source>
</evidence>
<dbReference type="Pfam" id="PF00106">
    <property type="entry name" value="adh_short"/>
    <property type="match status" value="1"/>
</dbReference>
<keyword evidence="2" id="KW-0521">NADP</keyword>
<dbReference type="CDD" id="cd05356">
    <property type="entry name" value="17beta-HSD1_like_SDR_c"/>
    <property type="match status" value="1"/>
</dbReference>
<dbReference type="EMBL" id="HBFR01041667">
    <property type="protein sequence ID" value="CAD8903237.1"/>
    <property type="molecule type" value="Transcribed_RNA"/>
</dbReference>
<dbReference type="SUPFAM" id="SSF51735">
    <property type="entry name" value="NAD(P)-binding Rossmann-fold domains"/>
    <property type="match status" value="1"/>
</dbReference>
<feature type="transmembrane region" description="Helical" evidence="5">
    <location>
        <begin position="15"/>
        <end position="38"/>
    </location>
</feature>
<name>A0A7S1BZT5_9STRA</name>
<keyword evidence="3" id="KW-0560">Oxidoreductase</keyword>
<dbReference type="InterPro" id="IPR036291">
    <property type="entry name" value="NAD(P)-bd_dom_sf"/>
</dbReference>
<keyword evidence="5" id="KW-0812">Transmembrane</keyword>
<protein>
    <recommendedName>
        <fullName evidence="7">Steroid dehydrogenase</fullName>
    </recommendedName>
</protein>
<dbReference type="AlphaFoldDB" id="A0A7S1BZT5"/>
<dbReference type="PANTHER" id="PTHR43899">
    <property type="entry name" value="RH59310P"/>
    <property type="match status" value="1"/>
</dbReference>